<accession>A0A059DZV7</accession>
<sequence>MKKQSFGAALGALIKQKRTILGLTQLQLSEDAYQSPSKVRRISELESGTVANPHPKTIDPLIVALKISDEELAQCMRASDFQPDADLEDACRNAGNLIDALLYQFEHDNPDASFGEVDSFLKAKARDWRELRDRIQTLEGAEIELTRLKDNATAALEQGDFGAADEYLEQAEALRQTEHTLSEIRKLAAIRIARGDVKLLSGDRQGAYDAYVGAADFFGAFDMDELIHTLDVVANRIYEAGRRSLDSHFQVASDLLDKATEARLDQGNEQSAAQFKYKAALITRNQALKESRDKASDLIDRAIRLNREAKAVLVRGEDAFFAATTQINLGNCLMDKGKQLGGEAGLIYFDEAIVLFEKVLAHKGIEQDFPELACHASNNLGTAHLAKSENNDLEALNAALESFRHATALSAQANQPDIWAAGHVNTGNVLASLSDLNENADEKAFMRIQAIAAYCSAIEVYPLSFFPYQYGHTQYGLATILQAHAMALQNELTEMYLLRAIGSYEEALKVFSEDSDPLMWARIQTYLGTIYAAHSELDGITSVRHDCETAITHFQNASSVFEAEGYTEQLATCSRAARTMQQKLDAVPPI</sequence>
<dbReference type="GO" id="GO:0003677">
    <property type="term" value="F:DNA binding"/>
    <property type="evidence" value="ECO:0007669"/>
    <property type="project" value="InterPro"/>
</dbReference>
<dbReference type="SUPFAM" id="SSF48452">
    <property type="entry name" value="TPR-like"/>
    <property type="match status" value="2"/>
</dbReference>
<dbReference type="PROSITE" id="PS50943">
    <property type="entry name" value="HTH_CROC1"/>
    <property type="match status" value="1"/>
</dbReference>
<dbReference type="Gene3D" id="1.10.260.40">
    <property type="entry name" value="lambda repressor-like DNA-binding domains"/>
    <property type="match status" value="1"/>
</dbReference>
<feature type="coiled-coil region" evidence="1">
    <location>
        <begin position="131"/>
        <end position="158"/>
    </location>
</feature>
<dbReference type="InterPro" id="IPR010982">
    <property type="entry name" value="Lambda_DNA-bd_dom_sf"/>
</dbReference>
<protein>
    <recommendedName>
        <fullName evidence="2">HTH cro/C1-type domain-containing protein</fullName>
    </recommendedName>
</protein>
<dbReference type="InterPro" id="IPR011990">
    <property type="entry name" value="TPR-like_helical_dom_sf"/>
</dbReference>
<dbReference type="SUPFAM" id="SSF47413">
    <property type="entry name" value="lambda repressor-like DNA-binding domains"/>
    <property type="match status" value="1"/>
</dbReference>
<dbReference type="Proteomes" id="UP000024547">
    <property type="component" value="Unassembled WGS sequence"/>
</dbReference>
<keyword evidence="4" id="KW-1185">Reference proteome</keyword>
<dbReference type="OrthoDB" id="433986at2"/>
<dbReference type="EMBL" id="AWFH01000023">
    <property type="protein sequence ID" value="KCZ60547.1"/>
    <property type="molecule type" value="Genomic_DNA"/>
</dbReference>
<evidence type="ECO:0000256" key="1">
    <source>
        <dbReference type="SAM" id="Coils"/>
    </source>
</evidence>
<feature type="domain" description="HTH cro/C1-type" evidence="2">
    <location>
        <begin position="14"/>
        <end position="72"/>
    </location>
</feature>
<evidence type="ECO:0000313" key="3">
    <source>
        <dbReference type="EMBL" id="KCZ60547.1"/>
    </source>
</evidence>
<dbReference type="STRING" id="1280948.HY36_06085"/>
<organism evidence="3 4">
    <name type="scientific">Hyphomonas atlantica</name>
    <dbReference type="NCBI Taxonomy" id="1280948"/>
    <lineage>
        <taxon>Bacteria</taxon>
        <taxon>Pseudomonadati</taxon>
        <taxon>Pseudomonadota</taxon>
        <taxon>Alphaproteobacteria</taxon>
        <taxon>Hyphomonadales</taxon>
        <taxon>Hyphomonadaceae</taxon>
        <taxon>Hyphomonas</taxon>
    </lineage>
</organism>
<keyword evidence="1" id="KW-0175">Coiled coil</keyword>
<dbReference type="InterPro" id="IPR001387">
    <property type="entry name" value="Cro/C1-type_HTH"/>
</dbReference>
<dbReference type="SMART" id="SM00530">
    <property type="entry name" value="HTH_XRE"/>
    <property type="match status" value="1"/>
</dbReference>
<name>A0A059DZV7_9PROT</name>
<dbReference type="Gene3D" id="1.25.40.10">
    <property type="entry name" value="Tetratricopeptide repeat domain"/>
    <property type="match status" value="1"/>
</dbReference>
<reference evidence="3 4" key="1">
    <citation type="journal article" date="2014" name="Antonie Van Leeuwenhoek">
        <title>Hyphomonas beringensis sp. nov. and Hyphomonas chukchiensis sp. nov., isolated from surface seawater of the Bering Sea and Chukchi Sea.</title>
        <authorList>
            <person name="Li C."/>
            <person name="Lai Q."/>
            <person name="Li G."/>
            <person name="Dong C."/>
            <person name="Wang J."/>
            <person name="Liao Y."/>
            <person name="Shao Z."/>
        </authorList>
    </citation>
    <scope>NUCLEOTIDE SEQUENCE [LARGE SCALE GENOMIC DNA]</scope>
    <source>
        <strain evidence="3 4">22II1-22F38</strain>
    </source>
</reference>
<gene>
    <name evidence="3" type="ORF">HY36_06085</name>
</gene>
<proteinExistence type="predicted"/>
<evidence type="ECO:0000259" key="2">
    <source>
        <dbReference type="PROSITE" id="PS50943"/>
    </source>
</evidence>
<dbReference type="AlphaFoldDB" id="A0A059DZV7"/>
<dbReference type="CDD" id="cd00093">
    <property type="entry name" value="HTH_XRE"/>
    <property type="match status" value="1"/>
</dbReference>
<dbReference type="eggNOG" id="COG0457">
    <property type="taxonomic scope" value="Bacteria"/>
</dbReference>
<comment type="caution">
    <text evidence="3">The sequence shown here is derived from an EMBL/GenBank/DDBJ whole genome shotgun (WGS) entry which is preliminary data.</text>
</comment>
<evidence type="ECO:0000313" key="4">
    <source>
        <dbReference type="Proteomes" id="UP000024547"/>
    </source>
</evidence>
<dbReference type="RefSeq" id="WP_035552504.1">
    <property type="nucleotide sequence ID" value="NZ_AWFH01000023.1"/>
</dbReference>
<dbReference type="PATRIC" id="fig|1280948.3.peg.2266"/>